<sequence>MIRQILAKAELHAKQGTINRNEESCGSSVRLTVAIPPEVQGFYVNKSQPLMLPESHAPNSAPFRFGIEKCVEEFGECGFDGARCRGEGDHDCQRVKGVLQKGKNVQDLTANARQQINDLPEANGRKIN</sequence>
<gene>
    <name evidence="1" type="ORF">M0R45_020121</name>
</gene>
<comment type="caution">
    <text evidence="1">The sequence shown here is derived from an EMBL/GenBank/DDBJ whole genome shotgun (WGS) entry which is preliminary data.</text>
</comment>
<evidence type="ECO:0000313" key="2">
    <source>
        <dbReference type="Proteomes" id="UP001457282"/>
    </source>
</evidence>
<protein>
    <submittedName>
        <fullName evidence="1">Uncharacterized protein</fullName>
    </submittedName>
</protein>
<dbReference type="Proteomes" id="UP001457282">
    <property type="component" value="Unassembled WGS sequence"/>
</dbReference>
<reference evidence="1 2" key="1">
    <citation type="journal article" date="2023" name="G3 (Bethesda)">
        <title>A chromosome-length genome assembly and annotation of blackberry (Rubus argutus, cv. 'Hillquist').</title>
        <authorList>
            <person name="Bruna T."/>
            <person name="Aryal R."/>
            <person name="Dudchenko O."/>
            <person name="Sargent D.J."/>
            <person name="Mead D."/>
            <person name="Buti M."/>
            <person name="Cavallini A."/>
            <person name="Hytonen T."/>
            <person name="Andres J."/>
            <person name="Pham M."/>
            <person name="Weisz D."/>
            <person name="Mascagni F."/>
            <person name="Usai G."/>
            <person name="Natali L."/>
            <person name="Bassil N."/>
            <person name="Fernandez G.E."/>
            <person name="Lomsadze A."/>
            <person name="Armour M."/>
            <person name="Olukolu B."/>
            <person name="Poorten T."/>
            <person name="Britton C."/>
            <person name="Davik J."/>
            <person name="Ashrafi H."/>
            <person name="Aiden E.L."/>
            <person name="Borodovsky M."/>
            <person name="Worthington M."/>
        </authorList>
    </citation>
    <scope>NUCLEOTIDE SEQUENCE [LARGE SCALE GENOMIC DNA]</scope>
    <source>
        <strain evidence="1">PI 553951</strain>
    </source>
</reference>
<accession>A0AAW1X7Z3</accession>
<dbReference type="EMBL" id="JBEDUW010000004">
    <property type="protein sequence ID" value="KAK9932900.1"/>
    <property type="molecule type" value="Genomic_DNA"/>
</dbReference>
<organism evidence="1 2">
    <name type="scientific">Rubus argutus</name>
    <name type="common">Southern blackberry</name>
    <dbReference type="NCBI Taxonomy" id="59490"/>
    <lineage>
        <taxon>Eukaryota</taxon>
        <taxon>Viridiplantae</taxon>
        <taxon>Streptophyta</taxon>
        <taxon>Embryophyta</taxon>
        <taxon>Tracheophyta</taxon>
        <taxon>Spermatophyta</taxon>
        <taxon>Magnoliopsida</taxon>
        <taxon>eudicotyledons</taxon>
        <taxon>Gunneridae</taxon>
        <taxon>Pentapetalae</taxon>
        <taxon>rosids</taxon>
        <taxon>fabids</taxon>
        <taxon>Rosales</taxon>
        <taxon>Rosaceae</taxon>
        <taxon>Rosoideae</taxon>
        <taxon>Rosoideae incertae sedis</taxon>
        <taxon>Rubus</taxon>
    </lineage>
</organism>
<dbReference type="AlphaFoldDB" id="A0AAW1X7Z3"/>
<proteinExistence type="predicted"/>
<evidence type="ECO:0000313" key="1">
    <source>
        <dbReference type="EMBL" id="KAK9932900.1"/>
    </source>
</evidence>
<name>A0AAW1X7Z3_RUBAR</name>
<keyword evidence="2" id="KW-1185">Reference proteome</keyword>